<dbReference type="GO" id="GO:0003677">
    <property type="term" value="F:DNA binding"/>
    <property type="evidence" value="ECO:0007669"/>
    <property type="project" value="InterPro"/>
</dbReference>
<proteinExistence type="predicted"/>
<dbReference type="InterPro" id="IPR002525">
    <property type="entry name" value="Transp_IS110-like_N"/>
</dbReference>
<dbReference type="GO" id="GO:0004803">
    <property type="term" value="F:transposase activity"/>
    <property type="evidence" value="ECO:0007669"/>
    <property type="project" value="InterPro"/>
</dbReference>
<protein>
    <submittedName>
        <fullName evidence="4">Mobile element protein</fullName>
    </submittedName>
</protein>
<evidence type="ECO:0000313" key="4">
    <source>
        <dbReference type="EMBL" id="AGC71742.1"/>
    </source>
</evidence>
<accession>L7VRU9</accession>
<reference evidence="4" key="1">
    <citation type="submission" date="2012-09" db="EMBL/GenBank/DDBJ databases">
        <title>Metagenomic Characterization of a Microbial Community in Wastewater Detects High Levels of Antibiotic Resistance.</title>
        <authorList>
            <person name="Abrams M."/>
            <person name="Caldwell A."/>
            <person name="Vandaei E."/>
            <person name="Lee W."/>
            <person name="Perrott J."/>
            <person name="Khan S.Y."/>
            <person name="Ta J."/>
            <person name="Romero D."/>
            <person name="Nguyen V."/>
            <person name="Pourmand N."/>
            <person name="Ouverney C.C."/>
        </authorList>
    </citation>
    <scope>NUCLEOTIDE SEQUENCE</scope>
</reference>
<feature type="region of interest" description="Disordered" evidence="1">
    <location>
        <begin position="1"/>
        <end position="27"/>
    </location>
</feature>
<evidence type="ECO:0000256" key="1">
    <source>
        <dbReference type="SAM" id="MobiDB-lite"/>
    </source>
</evidence>
<dbReference type="InterPro" id="IPR047650">
    <property type="entry name" value="Transpos_IS110"/>
</dbReference>
<feature type="domain" description="Transposase IS116/IS110/IS902 C-terminal" evidence="3">
    <location>
        <begin position="221"/>
        <end position="303"/>
    </location>
</feature>
<dbReference type="AlphaFoldDB" id="L7VRU9"/>
<dbReference type="EMBL" id="JX649881">
    <property type="protein sequence ID" value="AGC71742.1"/>
    <property type="molecule type" value="Genomic_DNA"/>
</dbReference>
<feature type="compositionally biased region" description="Low complexity" evidence="1">
    <location>
        <begin position="11"/>
        <end position="20"/>
    </location>
</feature>
<dbReference type="PANTHER" id="PTHR33055">
    <property type="entry name" value="TRANSPOSASE FOR INSERTION SEQUENCE ELEMENT IS1111A"/>
    <property type="match status" value="1"/>
</dbReference>
<organism evidence="4">
    <name type="scientific">uncultured bacterium A1Q1_fos_504</name>
    <dbReference type="NCBI Taxonomy" id="1256580"/>
    <lineage>
        <taxon>Bacteria</taxon>
        <taxon>environmental samples</taxon>
    </lineage>
</organism>
<evidence type="ECO:0000259" key="2">
    <source>
        <dbReference type="Pfam" id="PF01548"/>
    </source>
</evidence>
<dbReference type="NCBIfam" id="NF033542">
    <property type="entry name" value="transpos_IS110"/>
    <property type="match status" value="1"/>
</dbReference>
<feature type="domain" description="Transposase IS110-like N-terminal" evidence="2">
    <location>
        <begin position="41"/>
        <end position="176"/>
    </location>
</feature>
<dbReference type="Pfam" id="PF02371">
    <property type="entry name" value="Transposase_20"/>
    <property type="match status" value="1"/>
</dbReference>
<dbReference type="InterPro" id="IPR003346">
    <property type="entry name" value="Transposase_20"/>
</dbReference>
<dbReference type="PANTHER" id="PTHR33055:SF13">
    <property type="entry name" value="TRANSPOSASE"/>
    <property type="match status" value="1"/>
</dbReference>
<dbReference type="GO" id="GO:0006313">
    <property type="term" value="P:DNA transposition"/>
    <property type="evidence" value="ECO:0007669"/>
    <property type="project" value="InterPro"/>
</dbReference>
<evidence type="ECO:0000259" key="3">
    <source>
        <dbReference type="Pfam" id="PF02371"/>
    </source>
</evidence>
<sequence length="349" mass="37972">MPRKTLRTPNQASSRPAQAAPRPPVLSSMKHSFAPSTAFFGVDVAKKTLVVHRHNGSATRTLGNDRSSISAWLAGLPAAAVIACESTASYHRLLLDLAHAQGFRCYLLNPMDVHHYALSLGLRSKTDHVDAQLIARYVANEHSRLHAWQPASVASQALDGLIKRRAQLVRSRTALAASFAGMPEIGSALTLALRQLDALLKVLEARIRAAVKALPEGAATAQRLASIPGVGPLTSSALTNLFTRVPFTGADSTVAFVGMDPRANDSGEKRGRRRLTKRGPSELRRLLYNAAMAAARNPLWKPYFERDRSKRLSSTAAYVALARRLLRLAFTLFRSRSMFDPDKLALKAA</sequence>
<dbReference type="Pfam" id="PF01548">
    <property type="entry name" value="DEDD_Tnp_IS110"/>
    <property type="match status" value="1"/>
</dbReference>
<name>L7VRU9_9BACT</name>